<dbReference type="Gene3D" id="3.90.190.10">
    <property type="entry name" value="Protein tyrosine phosphatase superfamily"/>
    <property type="match status" value="2"/>
</dbReference>
<dbReference type="EC" id="3.1.3.16" evidence="2"/>
<dbReference type="EMBL" id="CP092867">
    <property type="protein sequence ID" value="UYV67395.1"/>
    <property type="molecule type" value="Genomic_DNA"/>
</dbReference>
<evidence type="ECO:0000256" key="2">
    <source>
        <dbReference type="ARBA" id="ARBA00013081"/>
    </source>
</evidence>
<proteinExistence type="inferred from homology"/>
<evidence type="ECO:0000259" key="6">
    <source>
        <dbReference type="PROSITE" id="PS50054"/>
    </source>
</evidence>
<keyword evidence="3" id="KW-0378">Hydrolase</keyword>
<dbReference type="SMART" id="SM00195">
    <property type="entry name" value="DSPc"/>
    <property type="match status" value="1"/>
</dbReference>
<evidence type="ECO:0000313" key="9">
    <source>
        <dbReference type="Proteomes" id="UP001235939"/>
    </source>
</evidence>
<dbReference type="SUPFAM" id="SSF52799">
    <property type="entry name" value="(Phosphotyrosine protein) phosphatases II"/>
    <property type="match status" value="2"/>
</dbReference>
<organism evidence="8 9">
    <name type="scientific">Cordylochernes scorpioides</name>
    <dbReference type="NCBI Taxonomy" id="51811"/>
    <lineage>
        <taxon>Eukaryota</taxon>
        <taxon>Metazoa</taxon>
        <taxon>Ecdysozoa</taxon>
        <taxon>Arthropoda</taxon>
        <taxon>Chelicerata</taxon>
        <taxon>Arachnida</taxon>
        <taxon>Pseudoscorpiones</taxon>
        <taxon>Cheliferoidea</taxon>
        <taxon>Chernetidae</taxon>
        <taxon>Cordylochernes</taxon>
    </lineage>
</organism>
<dbReference type="PANTHER" id="PTHR45961:SF6">
    <property type="entry name" value="IP21249P"/>
    <property type="match status" value="1"/>
</dbReference>
<dbReference type="InterPro" id="IPR029021">
    <property type="entry name" value="Prot-tyrosine_phosphatase-like"/>
</dbReference>
<dbReference type="Pfam" id="PF00782">
    <property type="entry name" value="DSPc"/>
    <property type="match status" value="2"/>
</dbReference>
<comment type="similarity">
    <text evidence="1">Belongs to the protein-tyrosine phosphatase family. Non-receptor class dual specificity subfamily.</text>
</comment>
<accession>A0ABY6KJQ7</accession>
<dbReference type="InterPro" id="IPR052103">
    <property type="entry name" value="Dual_spec_Phospatases"/>
</dbReference>
<dbReference type="InterPro" id="IPR000387">
    <property type="entry name" value="Tyr_Pase_dom"/>
</dbReference>
<feature type="domain" description="Tyrosine-protein phosphatase" evidence="6">
    <location>
        <begin position="13"/>
        <end position="179"/>
    </location>
</feature>
<feature type="domain" description="Tyrosine specific protein phosphatases" evidence="7">
    <location>
        <begin position="75"/>
        <end position="158"/>
    </location>
</feature>
<protein>
    <recommendedName>
        <fullName evidence="2">protein-serine/threonine phosphatase</fullName>
        <ecNumber evidence="2">3.1.3.16</ecNumber>
    </recommendedName>
</protein>
<dbReference type="PROSITE" id="PS50056">
    <property type="entry name" value="TYR_PHOSPHATASE_2"/>
    <property type="match status" value="1"/>
</dbReference>
<dbReference type="PROSITE" id="PS50054">
    <property type="entry name" value="TYR_PHOSPHATASE_DUAL"/>
    <property type="match status" value="1"/>
</dbReference>
<evidence type="ECO:0000256" key="3">
    <source>
        <dbReference type="ARBA" id="ARBA00022801"/>
    </source>
</evidence>
<gene>
    <name evidence="8" type="ORF">LAZ67_5000456</name>
</gene>
<reference evidence="8 9" key="1">
    <citation type="submission" date="2022-01" db="EMBL/GenBank/DDBJ databases">
        <title>A chromosomal length assembly of Cordylochernes scorpioides.</title>
        <authorList>
            <person name="Zeh D."/>
            <person name="Zeh J."/>
        </authorList>
    </citation>
    <scope>NUCLEOTIDE SEQUENCE [LARGE SCALE GENOMIC DNA]</scope>
    <source>
        <strain evidence="8">IN4F17</strain>
        <tissue evidence="8">Whole Body</tissue>
    </source>
</reference>
<dbReference type="PRINTS" id="PR01910">
    <property type="entry name" value="ADSPHPHTASEB"/>
</dbReference>
<dbReference type="PROSITE" id="PS00383">
    <property type="entry name" value="TYR_PHOSPHATASE_1"/>
    <property type="match status" value="1"/>
</dbReference>
<keyword evidence="9" id="KW-1185">Reference proteome</keyword>
<keyword evidence="4" id="KW-0904">Protein phosphatase</keyword>
<dbReference type="InterPro" id="IPR016130">
    <property type="entry name" value="Tyr_Pase_AS"/>
</dbReference>
<name>A0ABY6KJQ7_9ARAC</name>
<dbReference type="PANTHER" id="PTHR45961">
    <property type="entry name" value="IP21249P"/>
    <property type="match status" value="1"/>
</dbReference>
<keyword evidence="5" id="KW-0472">Membrane</keyword>
<keyword evidence="5" id="KW-1133">Transmembrane helix</keyword>
<feature type="transmembrane region" description="Helical" evidence="5">
    <location>
        <begin position="113"/>
        <end position="138"/>
    </location>
</feature>
<dbReference type="InterPro" id="IPR020420">
    <property type="entry name" value="Atypical_DUSP_subfamB"/>
</dbReference>
<keyword evidence="5" id="KW-0812">Transmembrane</keyword>
<evidence type="ECO:0000259" key="7">
    <source>
        <dbReference type="PROSITE" id="PS50056"/>
    </source>
</evidence>
<dbReference type="Proteomes" id="UP001235939">
    <property type="component" value="Chromosome 05"/>
</dbReference>
<dbReference type="CDD" id="cd14514">
    <property type="entry name" value="DUSP14-like"/>
    <property type="match status" value="1"/>
</dbReference>
<evidence type="ECO:0000256" key="5">
    <source>
        <dbReference type="SAM" id="Phobius"/>
    </source>
</evidence>
<evidence type="ECO:0000313" key="8">
    <source>
        <dbReference type="EMBL" id="UYV67395.1"/>
    </source>
</evidence>
<dbReference type="InterPro" id="IPR000340">
    <property type="entry name" value="Dual-sp_phosphatase_cat-dom"/>
</dbReference>
<evidence type="ECO:0000256" key="1">
    <source>
        <dbReference type="ARBA" id="ARBA00008601"/>
    </source>
</evidence>
<sequence>MASHWSAMTCMTGVSKVEDHLYLSGFYAITQSALDKNKITCIINATKDAEFPPKKKGLDTLRVPVEDFHTEDISPYFDMAVEKIVETEKKGGNTLVHCMAGISRSASICIGKFYLWPLVVSAIALETVTGVCVCAAYMMKHRGMDLKSAYHHVKEHRPIIHPNHGFFRQLIAYEKKLSGTNTVKMMKLEEEDMEIPDIYMNST</sequence>
<evidence type="ECO:0000256" key="4">
    <source>
        <dbReference type="ARBA" id="ARBA00022912"/>
    </source>
</evidence>
<dbReference type="InterPro" id="IPR020422">
    <property type="entry name" value="TYR_PHOSPHATASE_DUAL_dom"/>
</dbReference>